<dbReference type="SUPFAM" id="SSF68906">
    <property type="entry name" value="SAP domain"/>
    <property type="match status" value="1"/>
</dbReference>
<dbReference type="AlphaFoldDB" id="A0A166I2V2"/>
<feature type="region of interest" description="Disordered" evidence="1">
    <location>
        <begin position="63"/>
        <end position="120"/>
    </location>
</feature>
<name>A0A166I2V2_9AGAM</name>
<protein>
    <recommendedName>
        <fullName evidence="2">SAP domain-containing protein</fullName>
    </recommendedName>
</protein>
<dbReference type="SMART" id="SM00513">
    <property type="entry name" value="SAP"/>
    <property type="match status" value="1"/>
</dbReference>
<dbReference type="InterPro" id="IPR036361">
    <property type="entry name" value="SAP_dom_sf"/>
</dbReference>
<dbReference type="EMBL" id="KV417563">
    <property type="protein sequence ID" value="KZP19489.1"/>
    <property type="molecule type" value="Genomic_DNA"/>
</dbReference>
<gene>
    <name evidence="3" type="ORF">FIBSPDRAFT_1045461</name>
</gene>
<dbReference type="InterPro" id="IPR003034">
    <property type="entry name" value="SAP_dom"/>
</dbReference>
<evidence type="ECO:0000256" key="1">
    <source>
        <dbReference type="SAM" id="MobiDB-lite"/>
    </source>
</evidence>
<sequence length="307" mass="32681">MLRAVLRTRPSVSRSFVSTVLLTRTYENESVANLKKLAKERGLSQKGNKSTLITRIQQNEKDKTLEAVSSAQRDPPVPTAAKVRQASTAATIPTTAGIDTAGSEASSPVPGIPPDAHPEYRLSSTAFTNISLPDLSQPIPESPTPIPFAPDYYNSINEPTPYEAVGATPLEPVIPQVLVVAGAATHHGGGPSHSLHDGTESSERHEHAQGSAVASESKPTTPGSIWRDLADDIGVPTELRAGKLTEGQQAAFNSLIETTNTTHDEKSHSRNLDKEEQRGVWLLFGLLGGSWLLGGVNSASKKPEEGH</sequence>
<dbReference type="STRING" id="436010.A0A166I2V2"/>
<keyword evidence="4" id="KW-1185">Reference proteome</keyword>
<evidence type="ECO:0000313" key="4">
    <source>
        <dbReference type="Proteomes" id="UP000076532"/>
    </source>
</evidence>
<feature type="region of interest" description="Disordered" evidence="1">
    <location>
        <begin position="184"/>
        <end position="225"/>
    </location>
</feature>
<evidence type="ECO:0000259" key="2">
    <source>
        <dbReference type="PROSITE" id="PS50800"/>
    </source>
</evidence>
<dbReference type="Gene3D" id="1.10.720.30">
    <property type="entry name" value="SAP domain"/>
    <property type="match status" value="1"/>
</dbReference>
<accession>A0A166I2V2</accession>
<feature type="compositionally biased region" description="Polar residues" evidence="1">
    <location>
        <begin position="212"/>
        <end position="223"/>
    </location>
</feature>
<proteinExistence type="predicted"/>
<organism evidence="3 4">
    <name type="scientific">Athelia psychrophila</name>
    <dbReference type="NCBI Taxonomy" id="1759441"/>
    <lineage>
        <taxon>Eukaryota</taxon>
        <taxon>Fungi</taxon>
        <taxon>Dikarya</taxon>
        <taxon>Basidiomycota</taxon>
        <taxon>Agaricomycotina</taxon>
        <taxon>Agaricomycetes</taxon>
        <taxon>Agaricomycetidae</taxon>
        <taxon>Atheliales</taxon>
        <taxon>Atheliaceae</taxon>
        <taxon>Athelia</taxon>
    </lineage>
</organism>
<dbReference type="PROSITE" id="PS50800">
    <property type="entry name" value="SAP"/>
    <property type="match status" value="1"/>
</dbReference>
<feature type="compositionally biased region" description="Polar residues" evidence="1">
    <location>
        <begin position="85"/>
        <end position="94"/>
    </location>
</feature>
<dbReference type="OrthoDB" id="445357at2759"/>
<evidence type="ECO:0000313" key="3">
    <source>
        <dbReference type="EMBL" id="KZP19489.1"/>
    </source>
</evidence>
<feature type="domain" description="SAP" evidence="2">
    <location>
        <begin position="26"/>
        <end position="60"/>
    </location>
</feature>
<reference evidence="3 4" key="1">
    <citation type="journal article" date="2016" name="Mol. Biol. Evol.">
        <title>Comparative Genomics of Early-Diverging Mushroom-Forming Fungi Provides Insights into the Origins of Lignocellulose Decay Capabilities.</title>
        <authorList>
            <person name="Nagy L.G."/>
            <person name="Riley R."/>
            <person name="Tritt A."/>
            <person name="Adam C."/>
            <person name="Daum C."/>
            <person name="Floudas D."/>
            <person name="Sun H."/>
            <person name="Yadav J.S."/>
            <person name="Pangilinan J."/>
            <person name="Larsson K.H."/>
            <person name="Matsuura K."/>
            <person name="Barry K."/>
            <person name="Labutti K."/>
            <person name="Kuo R."/>
            <person name="Ohm R.A."/>
            <person name="Bhattacharya S.S."/>
            <person name="Shirouzu T."/>
            <person name="Yoshinaga Y."/>
            <person name="Martin F.M."/>
            <person name="Grigoriev I.V."/>
            <person name="Hibbett D.S."/>
        </authorList>
    </citation>
    <scope>NUCLEOTIDE SEQUENCE [LARGE SCALE GENOMIC DNA]</scope>
    <source>
        <strain evidence="3 4">CBS 109695</strain>
    </source>
</reference>
<feature type="compositionally biased region" description="Basic and acidic residues" evidence="1">
    <location>
        <begin position="194"/>
        <end position="208"/>
    </location>
</feature>
<dbReference type="Proteomes" id="UP000076532">
    <property type="component" value="Unassembled WGS sequence"/>
</dbReference>
<dbReference type="Pfam" id="PF02037">
    <property type="entry name" value="SAP"/>
    <property type="match status" value="1"/>
</dbReference>